<dbReference type="EMBL" id="KV878138">
    <property type="protein sequence ID" value="OJJ07748.1"/>
    <property type="molecule type" value="Genomic_DNA"/>
</dbReference>
<dbReference type="Gene3D" id="2.120.10.30">
    <property type="entry name" value="TolB, C-terminal domain"/>
    <property type="match status" value="1"/>
</dbReference>
<protein>
    <recommendedName>
        <fullName evidence="4">SMP-30/Gluconolactonase/LRE-like region domain-containing protein</fullName>
    </recommendedName>
</protein>
<dbReference type="STRING" id="1036611.A0A1L9Q1X7"/>
<dbReference type="PANTHER" id="PTHR42060:SF3">
    <property type="entry name" value="SMP-30_GLUCONOLACTONASE_LRE-LIKE REGION DOMAIN-CONTAINING PROTEIN"/>
    <property type="match status" value="1"/>
</dbReference>
<reference evidence="3" key="1">
    <citation type="journal article" date="2017" name="Genome Biol.">
        <title>Comparative genomics reveals high biological diversity and specific adaptations in the industrially and medically important fungal genus Aspergillus.</title>
        <authorList>
            <person name="de Vries R.P."/>
            <person name="Riley R."/>
            <person name="Wiebenga A."/>
            <person name="Aguilar-Osorio G."/>
            <person name="Amillis S."/>
            <person name="Uchima C.A."/>
            <person name="Anderluh G."/>
            <person name="Asadollahi M."/>
            <person name="Askin M."/>
            <person name="Barry K."/>
            <person name="Battaglia E."/>
            <person name="Bayram O."/>
            <person name="Benocci T."/>
            <person name="Braus-Stromeyer S.A."/>
            <person name="Caldana C."/>
            <person name="Canovas D."/>
            <person name="Cerqueira G.C."/>
            <person name="Chen F."/>
            <person name="Chen W."/>
            <person name="Choi C."/>
            <person name="Clum A."/>
            <person name="Dos Santos R.A."/>
            <person name="Damasio A.R."/>
            <person name="Diallinas G."/>
            <person name="Emri T."/>
            <person name="Fekete E."/>
            <person name="Flipphi M."/>
            <person name="Freyberg S."/>
            <person name="Gallo A."/>
            <person name="Gournas C."/>
            <person name="Habgood R."/>
            <person name="Hainaut M."/>
            <person name="Harispe M.L."/>
            <person name="Henrissat B."/>
            <person name="Hilden K.S."/>
            <person name="Hope R."/>
            <person name="Hossain A."/>
            <person name="Karabika E."/>
            <person name="Karaffa L."/>
            <person name="Karanyi Z."/>
            <person name="Krasevec N."/>
            <person name="Kuo A."/>
            <person name="Kusch H."/>
            <person name="LaButti K."/>
            <person name="Lagendijk E.L."/>
            <person name="Lapidus A."/>
            <person name="Levasseur A."/>
            <person name="Lindquist E."/>
            <person name="Lipzen A."/>
            <person name="Logrieco A.F."/>
            <person name="MacCabe A."/>
            <person name="Maekelae M.R."/>
            <person name="Malavazi I."/>
            <person name="Melin P."/>
            <person name="Meyer V."/>
            <person name="Mielnichuk N."/>
            <person name="Miskei M."/>
            <person name="Molnar A.P."/>
            <person name="Mule G."/>
            <person name="Ngan C.Y."/>
            <person name="Orejas M."/>
            <person name="Orosz E."/>
            <person name="Ouedraogo J.P."/>
            <person name="Overkamp K.M."/>
            <person name="Park H.-S."/>
            <person name="Perrone G."/>
            <person name="Piumi F."/>
            <person name="Punt P.J."/>
            <person name="Ram A.F."/>
            <person name="Ramon A."/>
            <person name="Rauscher S."/>
            <person name="Record E."/>
            <person name="Riano-Pachon D.M."/>
            <person name="Robert V."/>
            <person name="Roehrig J."/>
            <person name="Ruller R."/>
            <person name="Salamov A."/>
            <person name="Salih N.S."/>
            <person name="Samson R.A."/>
            <person name="Sandor E."/>
            <person name="Sanguinetti M."/>
            <person name="Schuetze T."/>
            <person name="Sepcic K."/>
            <person name="Shelest E."/>
            <person name="Sherlock G."/>
            <person name="Sophianopoulou V."/>
            <person name="Squina F.M."/>
            <person name="Sun H."/>
            <person name="Susca A."/>
            <person name="Todd R.B."/>
            <person name="Tsang A."/>
            <person name="Unkles S.E."/>
            <person name="van de Wiele N."/>
            <person name="van Rossen-Uffink D."/>
            <person name="Oliveira J.V."/>
            <person name="Vesth T.C."/>
            <person name="Visser J."/>
            <person name="Yu J.-H."/>
            <person name="Zhou M."/>
            <person name="Andersen M.R."/>
            <person name="Archer D.B."/>
            <person name="Baker S.E."/>
            <person name="Benoit I."/>
            <person name="Brakhage A.A."/>
            <person name="Braus G.H."/>
            <person name="Fischer R."/>
            <person name="Frisvad J.C."/>
            <person name="Goldman G.H."/>
            <person name="Houbraken J."/>
            <person name="Oakley B."/>
            <person name="Pocsi I."/>
            <person name="Scazzocchio C."/>
            <person name="Seiboth B."/>
            <person name="vanKuyk P.A."/>
            <person name="Wortman J."/>
            <person name="Dyer P.S."/>
            <person name="Grigoriev I.V."/>
        </authorList>
    </citation>
    <scope>NUCLEOTIDE SEQUENCE [LARGE SCALE GENOMIC DNA]</scope>
    <source>
        <strain evidence="3">CBS 583.65</strain>
    </source>
</reference>
<dbReference type="OrthoDB" id="9977941at2759"/>
<keyword evidence="3" id="KW-1185">Reference proteome</keyword>
<dbReference type="RefSeq" id="XP_040673510.1">
    <property type="nucleotide sequence ID" value="XM_040818161.1"/>
</dbReference>
<evidence type="ECO:0000313" key="3">
    <source>
        <dbReference type="Proteomes" id="UP000184073"/>
    </source>
</evidence>
<evidence type="ECO:0000256" key="1">
    <source>
        <dbReference type="SAM" id="SignalP"/>
    </source>
</evidence>
<organism evidence="2 3">
    <name type="scientific">Aspergillus versicolor CBS 583.65</name>
    <dbReference type="NCBI Taxonomy" id="1036611"/>
    <lineage>
        <taxon>Eukaryota</taxon>
        <taxon>Fungi</taxon>
        <taxon>Dikarya</taxon>
        <taxon>Ascomycota</taxon>
        <taxon>Pezizomycotina</taxon>
        <taxon>Eurotiomycetes</taxon>
        <taxon>Eurotiomycetidae</taxon>
        <taxon>Eurotiales</taxon>
        <taxon>Aspergillaceae</taxon>
        <taxon>Aspergillus</taxon>
        <taxon>Aspergillus subgen. Nidulantes</taxon>
    </lineage>
</organism>
<dbReference type="SUPFAM" id="SSF63829">
    <property type="entry name" value="Calcium-dependent phosphotriesterase"/>
    <property type="match status" value="1"/>
</dbReference>
<feature type="signal peptide" evidence="1">
    <location>
        <begin position="1"/>
        <end position="15"/>
    </location>
</feature>
<dbReference type="InterPro" id="IPR052998">
    <property type="entry name" value="Hetero-Diels-Alderase-like"/>
</dbReference>
<keyword evidence="1" id="KW-0732">Signal</keyword>
<proteinExistence type="predicted"/>
<evidence type="ECO:0000313" key="2">
    <source>
        <dbReference type="EMBL" id="OJJ07748.1"/>
    </source>
</evidence>
<gene>
    <name evidence="2" type="ORF">ASPVEDRAFT_877871</name>
</gene>
<dbReference type="AlphaFoldDB" id="A0A1L9Q1X7"/>
<accession>A0A1L9Q1X7</accession>
<feature type="chain" id="PRO_5012973605" description="SMP-30/Gluconolactonase/LRE-like region domain-containing protein" evidence="1">
    <location>
        <begin position="16"/>
        <end position="307"/>
    </location>
</feature>
<evidence type="ECO:0008006" key="4">
    <source>
        <dbReference type="Google" id="ProtNLM"/>
    </source>
</evidence>
<sequence>MRTTTLFSLLSAAAAVYEPNYTAGKIYQLNNGTWIENLTQRTNLSCFTRLTRYDSPEVQEVNLLHPHSGPRTIYTFANATSATGITELSTERYAVLTLNHAVNTTTVSIWTLQTNALLPIATKVADSIVDSELLNGLAAVSPHIVLATNSFVGGIVRINLQNGIADEISAGDSFPAGVNGLKYQEPYLYYTNMFEGVFGRIAVDPSTGAPAGEAEVIASGDILVGADDFALAYWTNAAFVANYEKNTVVRINIDEKTAEVVVKEIPAPTPATFGASGGLFFATSGTGSDGGASLWRIMVPEEPPFDL</sequence>
<name>A0A1L9Q1X7_ASPVE</name>
<dbReference type="GeneID" id="63733672"/>
<dbReference type="VEuPathDB" id="FungiDB:ASPVEDRAFT_877871"/>
<dbReference type="Proteomes" id="UP000184073">
    <property type="component" value="Unassembled WGS sequence"/>
</dbReference>
<dbReference type="PANTHER" id="PTHR42060">
    <property type="entry name" value="NHL REPEAT-CONTAINING PROTEIN-RELATED"/>
    <property type="match status" value="1"/>
</dbReference>
<dbReference type="InterPro" id="IPR011042">
    <property type="entry name" value="6-blade_b-propeller_TolB-like"/>
</dbReference>